<dbReference type="KEGG" id="spib:G8759_25230"/>
<protein>
    <submittedName>
        <fullName evidence="2">Uncharacterized protein</fullName>
    </submittedName>
</protein>
<evidence type="ECO:0000256" key="1">
    <source>
        <dbReference type="SAM" id="MobiDB-lite"/>
    </source>
</evidence>
<reference evidence="2 3" key="1">
    <citation type="submission" date="2020-03" db="EMBL/GenBank/DDBJ databases">
        <authorList>
            <person name="Kim M.K."/>
        </authorList>
    </citation>
    <scope>NUCLEOTIDE SEQUENCE [LARGE SCALE GENOMIC DNA]</scope>
    <source>
        <strain evidence="2 3">BT328</strain>
    </source>
</reference>
<accession>A0A6G9ATG7</accession>
<name>A0A6G9ATG7_9BACT</name>
<evidence type="ECO:0000313" key="3">
    <source>
        <dbReference type="Proteomes" id="UP000501802"/>
    </source>
</evidence>
<dbReference type="Proteomes" id="UP000501802">
    <property type="component" value="Chromosome"/>
</dbReference>
<dbReference type="EMBL" id="CP050063">
    <property type="protein sequence ID" value="QIP15700.1"/>
    <property type="molecule type" value="Genomic_DNA"/>
</dbReference>
<organism evidence="2 3">
    <name type="scientific">Spirosoma aureum</name>
    <dbReference type="NCBI Taxonomy" id="2692134"/>
    <lineage>
        <taxon>Bacteria</taxon>
        <taxon>Pseudomonadati</taxon>
        <taxon>Bacteroidota</taxon>
        <taxon>Cytophagia</taxon>
        <taxon>Cytophagales</taxon>
        <taxon>Cytophagaceae</taxon>
        <taxon>Spirosoma</taxon>
    </lineage>
</organism>
<gene>
    <name evidence="2" type="ORF">G8759_25230</name>
</gene>
<evidence type="ECO:0000313" key="2">
    <source>
        <dbReference type="EMBL" id="QIP15700.1"/>
    </source>
</evidence>
<proteinExistence type="predicted"/>
<feature type="region of interest" description="Disordered" evidence="1">
    <location>
        <begin position="55"/>
        <end position="104"/>
    </location>
</feature>
<dbReference type="RefSeq" id="WP_167214441.1">
    <property type="nucleotide sequence ID" value="NZ_CP050063.1"/>
</dbReference>
<keyword evidence="3" id="KW-1185">Reference proteome</keyword>
<sequence length="119" mass="12574">MAVTDFDYVPITVNGMSKFLQVAFGAGCAVVSGNLPPGFVLVDVVPDAPAGFQLKTRDCGDPNETEAIYDPAHPHGNGTNNPLPTDGSAWPNGDPNDHDDLNTKVTFSNPVILIDQIQP</sequence>
<dbReference type="AlphaFoldDB" id="A0A6G9ATG7"/>